<feature type="domain" description="Ribose-phosphate pyrophosphokinase N-terminal" evidence="14">
    <location>
        <begin position="8"/>
        <end position="118"/>
    </location>
</feature>
<keyword evidence="7" id="KW-0545">Nucleotide biosynthesis</keyword>
<dbReference type="GO" id="GO:0004749">
    <property type="term" value="F:ribose phosphate diphosphokinase activity"/>
    <property type="evidence" value="ECO:0007669"/>
    <property type="project" value="UniProtKB-EC"/>
</dbReference>
<dbReference type="InterPro" id="IPR029063">
    <property type="entry name" value="SAM-dependent_MTases_sf"/>
</dbReference>
<evidence type="ECO:0000256" key="2">
    <source>
        <dbReference type="ARBA" id="ARBA00004996"/>
    </source>
</evidence>
<dbReference type="STRING" id="670386.D3BIG0"/>
<comment type="similarity">
    <text evidence="3">Belongs to the ribose-phosphate pyrophosphokinase family.</text>
</comment>
<keyword evidence="10" id="KW-0067">ATP-binding</keyword>
<dbReference type="Gene3D" id="3.40.50.2020">
    <property type="match status" value="2"/>
</dbReference>
<dbReference type="Proteomes" id="UP000001396">
    <property type="component" value="Unassembled WGS sequence"/>
</dbReference>
<keyword evidence="6" id="KW-0479">Metal-binding</keyword>
<comment type="caution">
    <text evidence="15">The sequence shown here is derived from an EMBL/GenBank/DDBJ whole genome shotgun (WGS) entry which is preliminary data.</text>
</comment>
<keyword evidence="8" id="KW-0547">Nucleotide-binding</keyword>
<name>D3BIG0_HETP5</name>
<dbReference type="InterPro" id="IPR029099">
    <property type="entry name" value="Pribosyltran_N"/>
</dbReference>
<dbReference type="CDD" id="cd06223">
    <property type="entry name" value="PRTases_typeI"/>
    <property type="match status" value="1"/>
</dbReference>
<comment type="cofactor">
    <cofactor evidence="1">
        <name>Mg(2+)</name>
        <dbReference type="ChEBI" id="CHEBI:18420"/>
    </cofactor>
</comment>
<evidence type="ECO:0000259" key="14">
    <source>
        <dbReference type="Pfam" id="PF13793"/>
    </source>
</evidence>
<evidence type="ECO:0000256" key="6">
    <source>
        <dbReference type="ARBA" id="ARBA00022723"/>
    </source>
</evidence>
<protein>
    <recommendedName>
        <fullName evidence="4">ribose-phosphate diphosphokinase</fullName>
        <ecNumber evidence="4">2.7.6.1</ecNumber>
    </recommendedName>
</protein>
<keyword evidence="16" id="KW-1185">Reference proteome</keyword>
<dbReference type="FunCoup" id="D3BIG0">
    <property type="interactions" value="477"/>
</dbReference>
<keyword evidence="9" id="KW-0418">Kinase</keyword>
<feature type="compositionally biased region" description="Low complexity" evidence="13">
    <location>
        <begin position="763"/>
        <end position="778"/>
    </location>
</feature>
<keyword evidence="5" id="KW-0808">Transferase</keyword>
<proteinExistence type="inferred from homology"/>
<dbReference type="GO" id="GO:0005737">
    <property type="term" value="C:cytoplasm"/>
    <property type="evidence" value="ECO:0007669"/>
    <property type="project" value="TreeGrafter"/>
</dbReference>
<dbReference type="EC" id="2.7.6.1" evidence="4"/>
<feature type="compositionally biased region" description="Acidic residues" evidence="13">
    <location>
        <begin position="740"/>
        <end position="751"/>
    </location>
</feature>
<dbReference type="NCBIfam" id="TIGR01251">
    <property type="entry name" value="ribP_PPkin"/>
    <property type="match status" value="1"/>
</dbReference>
<dbReference type="GO" id="GO:0000287">
    <property type="term" value="F:magnesium ion binding"/>
    <property type="evidence" value="ECO:0007669"/>
    <property type="project" value="InterPro"/>
</dbReference>
<dbReference type="GO" id="GO:0006164">
    <property type="term" value="P:purine nucleotide biosynthetic process"/>
    <property type="evidence" value="ECO:0007669"/>
    <property type="project" value="TreeGrafter"/>
</dbReference>
<dbReference type="GO" id="GO:0016301">
    <property type="term" value="F:kinase activity"/>
    <property type="evidence" value="ECO:0007669"/>
    <property type="project" value="UniProtKB-KW"/>
</dbReference>
<dbReference type="SMART" id="SM01400">
    <property type="entry name" value="Pribosyltran_N"/>
    <property type="match status" value="1"/>
</dbReference>
<gene>
    <name evidence="15" type="primary">prsB</name>
    <name evidence="15" type="ORF">PPL_08530</name>
</gene>
<evidence type="ECO:0000256" key="12">
    <source>
        <dbReference type="ARBA" id="ARBA00049535"/>
    </source>
</evidence>
<dbReference type="PANTHER" id="PTHR10210">
    <property type="entry name" value="RIBOSE-PHOSPHATE DIPHOSPHOKINASE FAMILY MEMBER"/>
    <property type="match status" value="1"/>
</dbReference>
<dbReference type="InterPro" id="IPR017423">
    <property type="entry name" value="TRM6"/>
</dbReference>
<evidence type="ECO:0000256" key="1">
    <source>
        <dbReference type="ARBA" id="ARBA00001946"/>
    </source>
</evidence>
<dbReference type="GeneID" id="31364009"/>
<evidence type="ECO:0000256" key="4">
    <source>
        <dbReference type="ARBA" id="ARBA00013247"/>
    </source>
</evidence>
<dbReference type="InterPro" id="IPR000836">
    <property type="entry name" value="PRTase_dom"/>
</dbReference>
<dbReference type="AlphaFoldDB" id="D3BIG0"/>
<dbReference type="PANTHER" id="PTHR10210:SF32">
    <property type="entry name" value="RIBOSE-PHOSPHATE PYROPHOSPHOKINASE 2"/>
    <property type="match status" value="1"/>
</dbReference>
<dbReference type="GO" id="GO:0030488">
    <property type="term" value="P:tRNA methylation"/>
    <property type="evidence" value="ECO:0007669"/>
    <property type="project" value="InterPro"/>
</dbReference>
<evidence type="ECO:0000313" key="15">
    <source>
        <dbReference type="EMBL" id="EFA79060.1"/>
    </source>
</evidence>
<organism evidence="15 16">
    <name type="scientific">Heterostelium pallidum (strain ATCC 26659 / Pp 5 / PN500)</name>
    <name type="common">Cellular slime mold</name>
    <name type="synonym">Polysphondylium pallidum</name>
    <dbReference type="NCBI Taxonomy" id="670386"/>
    <lineage>
        <taxon>Eukaryota</taxon>
        <taxon>Amoebozoa</taxon>
        <taxon>Evosea</taxon>
        <taxon>Eumycetozoa</taxon>
        <taxon>Dictyostelia</taxon>
        <taxon>Acytosteliales</taxon>
        <taxon>Acytosteliaceae</taxon>
        <taxon>Heterostelium</taxon>
    </lineage>
</organism>
<keyword evidence="11" id="KW-0460">Magnesium</keyword>
<accession>D3BIG0</accession>
<evidence type="ECO:0000313" key="16">
    <source>
        <dbReference type="Proteomes" id="UP000001396"/>
    </source>
</evidence>
<dbReference type="GO" id="GO:0005524">
    <property type="term" value="F:ATP binding"/>
    <property type="evidence" value="ECO:0007669"/>
    <property type="project" value="UniProtKB-KW"/>
</dbReference>
<dbReference type="Pfam" id="PF04189">
    <property type="entry name" value="Gcd10p"/>
    <property type="match status" value="1"/>
</dbReference>
<evidence type="ECO:0000256" key="13">
    <source>
        <dbReference type="SAM" id="MobiDB-lite"/>
    </source>
</evidence>
<dbReference type="SUPFAM" id="SSF53271">
    <property type="entry name" value="PRTase-like"/>
    <property type="match status" value="1"/>
</dbReference>
<dbReference type="InParanoid" id="D3BIG0"/>
<dbReference type="FunFam" id="3.40.50.2020:FF:000001">
    <property type="entry name" value="Ribose-phosphate pyrophosphokinase"/>
    <property type="match status" value="1"/>
</dbReference>
<reference evidence="15 16" key="1">
    <citation type="journal article" date="2011" name="Genome Res.">
        <title>Phylogeny-wide analysis of social amoeba genomes highlights ancient origins for complex intercellular communication.</title>
        <authorList>
            <person name="Heidel A.J."/>
            <person name="Lawal H.M."/>
            <person name="Felder M."/>
            <person name="Schilde C."/>
            <person name="Helps N.R."/>
            <person name="Tunggal B."/>
            <person name="Rivero F."/>
            <person name="John U."/>
            <person name="Schleicher M."/>
            <person name="Eichinger L."/>
            <person name="Platzer M."/>
            <person name="Noegel A.A."/>
            <person name="Schaap P."/>
            <person name="Gloeckner G."/>
        </authorList>
    </citation>
    <scope>NUCLEOTIDE SEQUENCE [LARGE SCALE GENOMIC DNA]</scope>
    <source>
        <strain evidence="16">ATCC 26659 / Pp 5 / PN500</strain>
    </source>
</reference>
<sequence length="778" mass="85441">MSTNHNKLVILSGNAHPTLANDIASELNIKVGNVLVSKFANSETQVLINESVRDPTCNPCVNDYLMELLVMVDGAKRASAHRITAVVPFFGYARQSKKDKSRAPITCKLVANMMEVSGIDRVITIDLHSSQIQGFFNIPVENVYSDHLFTKYIKKRIIPTHSDYIIVAPGVGGVKRAKKIADELKADLAIIHKANIASSDSETMLVGDVKDKVAIIIDDIADTCSTLNSATVTLMRRGATKIFACVTHGVFSNNAIDIINEGSLSQLVITDSVPNSHNLAKCPKLKIVSISSVLAETIRRVHNGESIEMEVDTKVTENSEVVPNKEDTAATTTAVAHGRNRIKEGDNVVLNINNGEQYKNVRLVAANVNGSSNQLNKVNPKEMDEQLLRITEISNNQEANNSTLTPYNTSQKLTGDDIKGLKEKGSDYKDVITALIDNSSSFHTKTAYSQVKYLKKKMAKHSTLIRILKPSLKTLCESYYAKDAKKICHLRFDTFGRLLTHANVRAGIRVLVVESAMGIVTGAIAERMGGDGEVLSAFIGKGPSLSIAQNFGFEEKVEKTIYSFSIELINKLNAEALGDNTVTMSLPNSTAGGVYNQNRIDDTTPLLKDGVNSLVIVTQYHPLNILKACLPYLNPSGNIVIFSQFQQHLVECFQFLHENMLAVNISVAEIWMREQQVLPKRTHPNMNMDGSSGFLLSAIKVKGNDTKATTLTTTTSTSTSTITMSSNNKDIKMTIKQDEIEQPEEEEEEEEVLKKRKREDDNTTATTTTTTTTTESNN</sequence>
<evidence type="ECO:0000256" key="8">
    <source>
        <dbReference type="ARBA" id="ARBA00022741"/>
    </source>
</evidence>
<dbReference type="GO" id="GO:0006015">
    <property type="term" value="P:5-phosphoribose 1-diphosphate biosynthetic process"/>
    <property type="evidence" value="ECO:0007669"/>
    <property type="project" value="TreeGrafter"/>
</dbReference>
<feature type="region of interest" description="Disordered" evidence="13">
    <location>
        <begin position="736"/>
        <end position="778"/>
    </location>
</feature>
<dbReference type="InterPro" id="IPR029057">
    <property type="entry name" value="PRTase-like"/>
</dbReference>
<dbReference type="Gene3D" id="3.40.50.150">
    <property type="entry name" value="Vaccinia Virus protein VP39"/>
    <property type="match status" value="1"/>
</dbReference>
<dbReference type="InterPro" id="IPR005946">
    <property type="entry name" value="Rib-P_diPkinase"/>
</dbReference>
<dbReference type="EMBL" id="ADBJ01000037">
    <property type="protein sequence ID" value="EFA79060.1"/>
    <property type="molecule type" value="Genomic_DNA"/>
</dbReference>
<dbReference type="RefSeq" id="XP_020431183.1">
    <property type="nucleotide sequence ID" value="XM_020579344.1"/>
</dbReference>
<evidence type="ECO:0000256" key="10">
    <source>
        <dbReference type="ARBA" id="ARBA00022840"/>
    </source>
</evidence>
<comment type="pathway">
    <text evidence="2">Metabolic intermediate biosynthesis; 5-phospho-alpha-D-ribose 1-diphosphate biosynthesis; 5-phospho-alpha-D-ribose 1-diphosphate from D-ribose 5-phosphate (route I): step 1/1.</text>
</comment>
<evidence type="ECO:0000256" key="11">
    <source>
        <dbReference type="ARBA" id="ARBA00022842"/>
    </source>
</evidence>
<evidence type="ECO:0000256" key="7">
    <source>
        <dbReference type="ARBA" id="ARBA00022727"/>
    </source>
</evidence>
<dbReference type="NCBIfam" id="NF002320">
    <property type="entry name" value="PRK01259.1"/>
    <property type="match status" value="1"/>
</dbReference>
<evidence type="ECO:0000256" key="9">
    <source>
        <dbReference type="ARBA" id="ARBA00022777"/>
    </source>
</evidence>
<evidence type="ECO:0000256" key="5">
    <source>
        <dbReference type="ARBA" id="ARBA00022679"/>
    </source>
</evidence>
<dbReference type="GO" id="GO:0002189">
    <property type="term" value="C:ribose phosphate diphosphokinase complex"/>
    <property type="evidence" value="ECO:0007669"/>
    <property type="project" value="TreeGrafter"/>
</dbReference>
<dbReference type="Pfam" id="PF14572">
    <property type="entry name" value="Pribosyl_synth"/>
    <property type="match status" value="1"/>
</dbReference>
<dbReference type="Pfam" id="PF13793">
    <property type="entry name" value="Pribosyltran_N"/>
    <property type="match status" value="1"/>
</dbReference>
<comment type="catalytic activity">
    <reaction evidence="12">
        <text>D-ribose 5-phosphate + ATP = 5-phospho-alpha-D-ribose 1-diphosphate + AMP + H(+)</text>
        <dbReference type="Rhea" id="RHEA:15609"/>
        <dbReference type="ChEBI" id="CHEBI:15378"/>
        <dbReference type="ChEBI" id="CHEBI:30616"/>
        <dbReference type="ChEBI" id="CHEBI:58017"/>
        <dbReference type="ChEBI" id="CHEBI:78346"/>
        <dbReference type="ChEBI" id="CHEBI:456215"/>
        <dbReference type="EC" id="2.7.6.1"/>
    </reaction>
</comment>
<dbReference type="GO" id="GO:0031515">
    <property type="term" value="C:tRNA (m1A) methyltransferase complex"/>
    <property type="evidence" value="ECO:0007669"/>
    <property type="project" value="InterPro"/>
</dbReference>
<evidence type="ECO:0000256" key="3">
    <source>
        <dbReference type="ARBA" id="ARBA00006478"/>
    </source>
</evidence>